<dbReference type="SMART" id="SM00028">
    <property type="entry name" value="TPR"/>
    <property type="match status" value="3"/>
</dbReference>
<organism evidence="3 4">
    <name type="scientific">Mesorhizobium sanjuanii</name>
    <dbReference type="NCBI Taxonomy" id="2037900"/>
    <lineage>
        <taxon>Bacteria</taxon>
        <taxon>Pseudomonadati</taxon>
        <taxon>Pseudomonadota</taxon>
        <taxon>Alphaproteobacteria</taxon>
        <taxon>Hyphomicrobiales</taxon>
        <taxon>Phyllobacteriaceae</taxon>
        <taxon>Mesorhizobium</taxon>
    </lineage>
</organism>
<gene>
    <name evidence="3" type="ORF">CN311_28810</name>
</gene>
<feature type="domain" description="PIN" evidence="2">
    <location>
        <begin position="931"/>
        <end position="1069"/>
    </location>
</feature>
<dbReference type="AlphaFoldDB" id="A0A2A6F7R2"/>
<evidence type="ECO:0000313" key="3">
    <source>
        <dbReference type="EMBL" id="PDQ17661.1"/>
    </source>
</evidence>
<name>A0A2A6F7R2_9HYPH</name>
<dbReference type="Pfam" id="PF20698">
    <property type="entry name" value="PIN-TPR-GreABC"/>
    <property type="match status" value="1"/>
</dbReference>
<reference evidence="3 4" key="1">
    <citation type="submission" date="2017-09" db="EMBL/GenBank/DDBJ databases">
        <title>Mesorhizobum sanjuanii sp. nov. isolated from nodules of Lotus tenuis in saline-alkaline lowlands of Flooding Pampa.</title>
        <authorList>
            <person name="Sannazzaro A.I."/>
            <person name="Torres Tejerizo G.A."/>
            <person name="Fontana F."/>
            <person name="Cumpa Velazquez L.M."/>
            <person name="Hansen L."/>
            <person name="Pistorio M."/>
            <person name="Estrella M.J."/>
        </authorList>
    </citation>
    <scope>NUCLEOTIDE SEQUENCE [LARGE SCALE GENOMIC DNA]</scope>
    <source>
        <strain evidence="3 4">BSA136</strain>
    </source>
</reference>
<feature type="compositionally biased region" description="Basic residues" evidence="1">
    <location>
        <begin position="1256"/>
        <end position="1265"/>
    </location>
</feature>
<feature type="compositionally biased region" description="Basic and acidic residues" evidence="1">
    <location>
        <begin position="1237"/>
        <end position="1255"/>
    </location>
</feature>
<accession>A0A2A6F7R2</accession>
<feature type="region of interest" description="Disordered" evidence="1">
    <location>
        <begin position="1237"/>
        <end position="1265"/>
    </location>
</feature>
<proteinExistence type="predicted"/>
<dbReference type="Gene3D" id="1.25.40.10">
    <property type="entry name" value="Tetratricopeptide repeat domain"/>
    <property type="match status" value="2"/>
</dbReference>
<dbReference type="InterPro" id="IPR048987">
    <property type="entry name" value="PIN-TPR-GreABC"/>
</dbReference>
<evidence type="ECO:0000313" key="4">
    <source>
        <dbReference type="Proteomes" id="UP000219182"/>
    </source>
</evidence>
<dbReference type="InterPro" id="IPR011990">
    <property type="entry name" value="TPR-like_helical_dom_sf"/>
</dbReference>
<keyword evidence="4" id="KW-1185">Reference proteome</keyword>
<dbReference type="SUPFAM" id="SSF48452">
    <property type="entry name" value="TPR-like"/>
    <property type="match status" value="1"/>
</dbReference>
<dbReference type="InterPro" id="IPR019734">
    <property type="entry name" value="TPR_rpt"/>
</dbReference>
<sequence length="1265" mass="140151">MKSEGHFLTEDEVREEVRKALTFKPPLKEYYVTTTAPDDVAMQELARGITAELAKTGRKLRVFVWGWNTLEEKISEDAGARKAFDPTYGPFSEHILDETRQITIAQTETRGEMGAGFSRMEAMLTEVSARLAVPPSDATVALSTFEAHLDAEIDEYRELNNSGKTLTALPLLEKLLERVRSTASGRLLFRVKANIGHCLLALGKDDEASAMLLSSYDHAPDEPKAVANKAFGLLLRGEWQELLTFGGAKLDADPGNEGLAGYLVQAARFDSSVSDPLSIIPEQLHHTAPVQIGRVDFIRRRGQPGEWWPVAKEVLEAHPSEPHAVQFAAEAELDQILTSESFQRTRVLSPAERARLEAATATLVSQWDRERVTEGALRPEDAALCGNVLVGLHALGDLPKALEVARHGLSLAPDDVEIVTRAAVVALDADDEALAHELLAKLPRNSDATVLKFRFHASRADWGEVARLVEEDASLIPPVEAPIISTTGKLAAIKIGGSDEEARRREISAVAVEASSNPRASVVVADFARREGFEEIADGAFKAALGHIAIGSHAADRLMVAHHAARRGDSSIVADLLDGHVAEDHDNNELRVLARAFVNDSPIRQRALSFFERLPAEVRGLPFFLHAEGLLHFNRGALPEAEAALRKAIATQPELDTYLALFSVLHRLDRGAEVKAVIEGIDLDEVMGTPGQKMSLAQVMRKVGEGARALEYAYAVLQSARNDHEAALRYFGLIMMDPEDGFVPSAETVAVDTWVRLESDRREVHAFLIEEGEDRPAEDVLSPTHATAAAALGLSVGDVFEMPAVFGEVRKWRVTEIKHKYLHALHDMMENFEKRFPDAEGFYKITMEEGDIQPALDQVRRVSESNRKLADLYLRNNCPLSLVVSKRGGDTIRFVEYVRSLDFDIRTCVGTDAERVAARQIIERHRSSGAVLDTYTAWTVSTMDAFDVLQPTFGSVIVAQSVVDELRTLRDEQDLTAERSMTVAWHNGEYIKQEHTAEDAAARRAYIQEQLSRIETACEIRPVIVADNPSELATMIHQSFGSHVLDAANLAGTEHVLVSEDMHFRQYGEAACSTRGVWLQTVFSFAQDVGAIDRSRYVDLVVKLAWRRHGHLSLEADVMLTALREDQTGDLANFRALSNFMGTANADMRSHLKVSIEFLNKLWSGSGRYDLRSQQATSILLERMIRHRANGWALTLAFIIRGSAQPIKDYINGWITGHFLPAGAIALAKTEIEEMAQRLKGEPQRRSRREKAIRGREKRRKREGK</sequence>
<protein>
    <recommendedName>
        <fullName evidence="2">PIN domain-containing protein</fullName>
    </recommendedName>
</protein>
<dbReference type="Proteomes" id="UP000219182">
    <property type="component" value="Unassembled WGS sequence"/>
</dbReference>
<evidence type="ECO:0000259" key="2">
    <source>
        <dbReference type="Pfam" id="PF20698"/>
    </source>
</evidence>
<dbReference type="EMBL" id="NWQG01000241">
    <property type="protein sequence ID" value="PDQ17661.1"/>
    <property type="molecule type" value="Genomic_DNA"/>
</dbReference>
<evidence type="ECO:0000256" key="1">
    <source>
        <dbReference type="SAM" id="MobiDB-lite"/>
    </source>
</evidence>
<comment type="caution">
    <text evidence="3">The sequence shown here is derived from an EMBL/GenBank/DDBJ whole genome shotgun (WGS) entry which is preliminary data.</text>
</comment>